<feature type="domain" description="FAD-binding PCMH-type" evidence="6">
    <location>
        <begin position="88"/>
        <end position="258"/>
    </location>
</feature>
<sequence>MRGLLPLLGALCALAPSVSALLGLVSTETEAPPLAGPGAPSGNATIADIKQACSLLAHKLGSSKVVKQGLRQLQYAERLEHSWNKQQSYYKPGCIVFPASTDEVVLTYKAIIDANVPYGVRSGSHGVTYGWCSTPGVLLDLVNMDQVEYDAEREVALVGPGNRWGRVYDGLAKHNQTVIGGRVTDVGMGLLLNGGVSYLSGEHGFASTNIVEIEIVLPTGQLVVATPGNQYKDLLWALQTGANSFGIVTKFTLKTIPTDHAFWGGLVFYAAEQFSAVSDAAVDFFDEVTDPKAAIIPTFEFIGSPVEGLLKPFAIFALSYAGPQPPPGIFDRLLAIPHTKSTVQTRPYAGPGGVVHSFDGLGAVYGNDQSFRVQGHKLTKDVARSALAASFNLTKTLGTDLATYSLSYEHILGQTIAISNRAGGTPYGYDEQPLTYVLYNLANKGSLPTARKQSILKTFNSIVDRVPSTGTFPLYLAYAGPDQQPLQTFRNYDRLKAIKQKYDPKGFVQSHAGGPQYH</sequence>
<evidence type="ECO:0000256" key="5">
    <source>
        <dbReference type="SAM" id="SignalP"/>
    </source>
</evidence>
<comment type="caution">
    <text evidence="7">The sequence shown here is derived from an EMBL/GenBank/DDBJ whole genome shotgun (WGS) entry which is preliminary data.</text>
</comment>
<dbReference type="InterPro" id="IPR016166">
    <property type="entry name" value="FAD-bd_PCMH"/>
</dbReference>
<dbReference type="PANTHER" id="PTHR42973:SF13">
    <property type="entry name" value="FAD-BINDING PCMH-TYPE DOMAIN-CONTAINING PROTEIN"/>
    <property type="match status" value="1"/>
</dbReference>
<dbReference type="EMBL" id="JAPDMQ010000725">
    <property type="protein sequence ID" value="KAK0520960.1"/>
    <property type="molecule type" value="Genomic_DNA"/>
</dbReference>
<comment type="similarity">
    <text evidence="1">Belongs to the oxygen-dependent FAD-linked oxidoreductase family.</text>
</comment>
<evidence type="ECO:0000256" key="1">
    <source>
        <dbReference type="ARBA" id="ARBA00005466"/>
    </source>
</evidence>
<keyword evidence="2" id="KW-0285">Flavoprotein</keyword>
<dbReference type="PANTHER" id="PTHR42973">
    <property type="entry name" value="BINDING OXIDOREDUCTASE, PUTATIVE (AFU_ORTHOLOGUE AFUA_1G17690)-RELATED"/>
    <property type="match status" value="1"/>
</dbReference>
<reference evidence="7" key="1">
    <citation type="journal article" date="2023" name="PhytoFront">
        <title>Draft Genome Resources of Seven Strains of Tilletia horrida, Causal Agent of Kernel Smut of Rice.</title>
        <authorList>
            <person name="Khanal S."/>
            <person name="Antony Babu S."/>
            <person name="Zhou X.G."/>
        </authorList>
    </citation>
    <scope>NUCLEOTIDE SEQUENCE</scope>
    <source>
        <strain evidence="7">TX3</strain>
    </source>
</reference>
<evidence type="ECO:0000259" key="6">
    <source>
        <dbReference type="PROSITE" id="PS51387"/>
    </source>
</evidence>
<dbReference type="InterPro" id="IPR006094">
    <property type="entry name" value="Oxid_FAD_bind_N"/>
</dbReference>
<feature type="signal peptide" evidence="5">
    <location>
        <begin position="1"/>
        <end position="20"/>
    </location>
</feature>
<name>A0AAN6G6A9_9BASI</name>
<keyword evidence="4" id="KW-0560">Oxidoreductase</keyword>
<organism evidence="7 8">
    <name type="scientific">Tilletia horrida</name>
    <dbReference type="NCBI Taxonomy" id="155126"/>
    <lineage>
        <taxon>Eukaryota</taxon>
        <taxon>Fungi</taxon>
        <taxon>Dikarya</taxon>
        <taxon>Basidiomycota</taxon>
        <taxon>Ustilaginomycotina</taxon>
        <taxon>Exobasidiomycetes</taxon>
        <taxon>Tilletiales</taxon>
        <taxon>Tilletiaceae</taxon>
        <taxon>Tilletia</taxon>
    </lineage>
</organism>
<evidence type="ECO:0000256" key="4">
    <source>
        <dbReference type="ARBA" id="ARBA00023002"/>
    </source>
</evidence>
<dbReference type="PROSITE" id="PS51387">
    <property type="entry name" value="FAD_PCMH"/>
    <property type="match status" value="1"/>
</dbReference>
<evidence type="ECO:0000313" key="7">
    <source>
        <dbReference type="EMBL" id="KAK0520960.1"/>
    </source>
</evidence>
<keyword evidence="3" id="KW-0274">FAD</keyword>
<dbReference type="InterPro" id="IPR016169">
    <property type="entry name" value="FAD-bd_PCMH_sub2"/>
</dbReference>
<dbReference type="GO" id="GO:0071949">
    <property type="term" value="F:FAD binding"/>
    <property type="evidence" value="ECO:0007669"/>
    <property type="project" value="InterPro"/>
</dbReference>
<dbReference type="InterPro" id="IPR050416">
    <property type="entry name" value="FAD-linked_Oxidoreductase"/>
</dbReference>
<keyword evidence="5" id="KW-0732">Signal</keyword>
<feature type="chain" id="PRO_5042863852" description="FAD-binding PCMH-type domain-containing protein" evidence="5">
    <location>
        <begin position="21"/>
        <end position="518"/>
    </location>
</feature>
<proteinExistence type="inferred from homology"/>
<dbReference type="InterPro" id="IPR036318">
    <property type="entry name" value="FAD-bd_PCMH-like_sf"/>
</dbReference>
<accession>A0AAN6G6A9</accession>
<gene>
    <name evidence="7" type="ORF">OC842_006935</name>
</gene>
<dbReference type="GO" id="GO:0016491">
    <property type="term" value="F:oxidoreductase activity"/>
    <property type="evidence" value="ECO:0007669"/>
    <property type="project" value="UniProtKB-KW"/>
</dbReference>
<dbReference type="SUPFAM" id="SSF56176">
    <property type="entry name" value="FAD-binding/transporter-associated domain-like"/>
    <property type="match status" value="1"/>
</dbReference>
<dbReference type="AlphaFoldDB" id="A0AAN6G6A9"/>
<protein>
    <recommendedName>
        <fullName evidence="6">FAD-binding PCMH-type domain-containing protein</fullName>
    </recommendedName>
</protein>
<keyword evidence="8" id="KW-1185">Reference proteome</keyword>
<evidence type="ECO:0000256" key="3">
    <source>
        <dbReference type="ARBA" id="ARBA00022827"/>
    </source>
</evidence>
<evidence type="ECO:0000313" key="8">
    <source>
        <dbReference type="Proteomes" id="UP001176521"/>
    </source>
</evidence>
<dbReference type="Pfam" id="PF01565">
    <property type="entry name" value="FAD_binding_4"/>
    <property type="match status" value="1"/>
</dbReference>
<dbReference type="Proteomes" id="UP001176521">
    <property type="component" value="Unassembled WGS sequence"/>
</dbReference>
<dbReference type="Gene3D" id="3.40.462.20">
    <property type="match status" value="1"/>
</dbReference>
<dbReference type="Gene3D" id="3.30.465.10">
    <property type="match status" value="1"/>
</dbReference>
<evidence type="ECO:0000256" key="2">
    <source>
        <dbReference type="ARBA" id="ARBA00022630"/>
    </source>
</evidence>